<keyword evidence="4" id="KW-0493">Microtubule</keyword>
<dbReference type="GO" id="GO:0045505">
    <property type="term" value="F:dynein intermediate chain binding"/>
    <property type="evidence" value="ECO:0007669"/>
    <property type="project" value="InterPro"/>
</dbReference>
<dbReference type="InterPro" id="IPR013602">
    <property type="entry name" value="Dynein_heavy_linker"/>
</dbReference>
<dbReference type="VEuPathDB" id="FungiDB:AMAG_17806"/>
<name>A0A0L0RZ52_ALLM3</name>
<keyword evidence="15" id="KW-1185">Reference proteome</keyword>
<keyword evidence="8" id="KW-0175">Coiled coil</keyword>
<evidence type="ECO:0000256" key="4">
    <source>
        <dbReference type="ARBA" id="ARBA00022701"/>
    </source>
</evidence>
<reference evidence="15" key="2">
    <citation type="submission" date="2009-11" db="EMBL/GenBank/DDBJ databases">
        <title>The Genome Sequence of Allomyces macrogynus strain ATCC 38327.</title>
        <authorList>
            <consortium name="The Broad Institute Genome Sequencing Platform"/>
            <person name="Russ C."/>
            <person name="Cuomo C."/>
            <person name="Shea T."/>
            <person name="Young S.K."/>
            <person name="Zeng Q."/>
            <person name="Koehrsen M."/>
            <person name="Haas B."/>
            <person name="Borodovsky M."/>
            <person name="Guigo R."/>
            <person name="Alvarado L."/>
            <person name="Berlin A."/>
            <person name="Borenstein D."/>
            <person name="Chen Z."/>
            <person name="Engels R."/>
            <person name="Freedman E."/>
            <person name="Gellesch M."/>
            <person name="Goldberg J."/>
            <person name="Griggs A."/>
            <person name="Gujja S."/>
            <person name="Heiman D."/>
            <person name="Hepburn T."/>
            <person name="Howarth C."/>
            <person name="Jen D."/>
            <person name="Larson L."/>
            <person name="Lewis B."/>
            <person name="Mehta T."/>
            <person name="Park D."/>
            <person name="Pearson M."/>
            <person name="Roberts A."/>
            <person name="Saif S."/>
            <person name="Shenoy N."/>
            <person name="Sisk P."/>
            <person name="Stolte C."/>
            <person name="Sykes S."/>
            <person name="Walk T."/>
            <person name="White J."/>
            <person name="Yandava C."/>
            <person name="Burger G."/>
            <person name="Gray M.W."/>
            <person name="Holland P.W.H."/>
            <person name="King N."/>
            <person name="Lang F.B.F."/>
            <person name="Roger A.J."/>
            <person name="Ruiz-Trillo I."/>
            <person name="Lander E."/>
            <person name="Nusbaum C."/>
        </authorList>
    </citation>
    <scope>NUCLEOTIDE SEQUENCE [LARGE SCALE GENOMIC DNA]</scope>
    <source>
        <strain evidence="15">ATCC 38327</strain>
    </source>
</reference>
<dbReference type="STRING" id="578462.A0A0L0RZ52"/>
<evidence type="ECO:0000256" key="9">
    <source>
        <dbReference type="ARBA" id="ARBA00023069"/>
    </source>
</evidence>
<accession>A0A0L0RZ52</accession>
<evidence type="ECO:0000256" key="6">
    <source>
        <dbReference type="ARBA" id="ARBA00022840"/>
    </source>
</evidence>
<dbReference type="Gene3D" id="1.10.287.2620">
    <property type="match status" value="1"/>
</dbReference>
<dbReference type="GO" id="GO:0030286">
    <property type="term" value="C:dynein complex"/>
    <property type="evidence" value="ECO:0007669"/>
    <property type="project" value="UniProtKB-KW"/>
</dbReference>
<evidence type="ECO:0000256" key="2">
    <source>
        <dbReference type="ARBA" id="ARBA00008887"/>
    </source>
</evidence>
<protein>
    <recommendedName>
        <fullName evidence="13">Dynein heavy chain linker domain-containing protein</fullName>
    </recommendedName>
</protein>
<dbReference type="PANTHER" id="PTHR45703">
    <property type="entry name" value="DYNEIN HEAVY CHAIN"/>
    <property type="match status" value="1"/>
</dbReference>
<dbReference type="eggNOG" id="KOG3595">
    <property type="taxonomic scope" value="Eukaryota"/>
</dbReference>
<dbReference type="OrthoDB" id="286107at2759"/>
<comment type="similarity">
    <text evidence="2">Belongs to the dynein heavy chain family.</text>
</comment>
<proteinExistence type="inferred from homology"/>
<evidence type="ECO:0000256" key="10">
    <source>
        <dbReference type="ARBA" id="ARBA00023175"/>
    </source>
</evidence>
<comment type="subcellular location">
    <subcellularLocation>
        <location evidence="1">Cytoplasm</location>
        <location evidence="1">Cytoskeleton</location>
        <location evidence="1">Cilium axoneme</location>
    </subcellularLocation>
</comment>
<feature type="domain" description="Dynein heavy chain linker" evidence="13">
    <location>
        <begin position="32"/>
        <end position="294"/>
    </location>
</feature>
<evidence type="ECO:0000256" key="5">
    <source>
        <dbReference type="ARBA" id="ARBA00022741"/>
    </source>
</evidence>
<dbReference type="InterPro" id="IPR042222">
    <property type="entry name" value="Dynein_2_N"/>
</dbReference>
<organism evidence="14 15">
    <name type="scientific">Allomyces macrogynus (strain ATCC 38327)</name>
    <name type="common">Allomyces javanicus var. macrogynus</name>
    <dbReference type="NCBI Taxonomy" id="578462"/>
    <lineage>
        <taxon>Eukaryota</taxon>
        <taxon>Fungi</taxon>
        <taxon>Fungi incertae sedis</taxon>
        <taxon>Blastocladiomycota</taxon>
        <taxon>Blastocladiomycetes</taxon>
        <taxon>Blastocladiales</taxon>
        <taxon>Blastocladiaceae</taxon>
        <taxon>Allomyces</taxon>
    </lineage>
</organism>
<keyword evidence="11" id="KW-0206">Cytoskeleton</keyword>
<dbReference type="Pfam" id="PF08393">
    <property type="entry name" value="DHC_N2"/>
    <property type="match status" value="1"/>
</dbReference>
<evidence type="ECO:0000256" key="7">
    <source>
        <dbReference type="ARBA" id="ARBA00023017"/>
    </source>
</evidence>
<dbReference type="AlphaFoldDB" id="A0A0L0RZ52"/>
<dbReference type="EMBL" id="GG745329">
    <property type="protein sequence ID" value="KNE55697.1"/>
    <property type="molecule type" value="Genomic_DNA"/>
</dbReference>
<dbReference type="GO" id="GO:0005874">
    <property type="term" value="C:microtubule"/>
    <property type="evidence" value="ECO:0007669"/>
    <property type="project" value="UniProtKB-KW"/>
</dbReference>
<evidence type="ECO:0000256" key="11">
    <source>
        <dbReference type="ARBA" id="ARBA00023212"/>
    </source>
</evidence>
<dbReference type="Proteomes" id="UP000054350">
    <property type="component" value="Unassembled WGS sequence"/>
</dbReference>
<keyword evidence="3" id="KW-0963">Cytoplasm</keyword>
<dbReference type="InterPro" id="IPR026983">
    <property type="entry name" value="DHC"/>
</dbReference>
<gene>
    <name evidence="14" type="ORF">AMAG_17806</name>
</gene>
<keyword evidence="12" id="KW-0966">Cell projection</keyword>
<dbReference type="GO" id="GO:0005930">
    <property type="term" value="C:axoneme"/>
    <property type="evidence" value="ECO:0007669"/>
    <property type="project" value="UniProtKB-SubCell"/>
</dbReference>
<dbReference type="PANTHER" id="PTHR45703:SF32">
    <property type="entry name" value="DYNEINS HEAVY CHAIN"/>
    <property type="match status" value="1"/>
</dbReference>
<dbReference type="FunFam" id="1.20.140.100:FF:000001">
    <property type="entry name" value="dynein heavy chain 17, axonemal"/>
    <property type="match status" value="1"/>
</dbReference>
<evidence type="ECO:0000313" key="14">
    <source>
        <dbReference type="EMBL" id="KNE55697.1"/>
    </source>
</evidence>
<evidence type="ECO:0000256" key="1">
    <source>
        <dbReference type="ARBA" id="ARBA00004430"/>
    </source>
</evidence>
<keyword evidence="6" id="KW-0067">ATP-binding</keyword>
<keyword evidence="10" id="KW-0505">Motor protein</keyword>
<dbReference type="FunFam" id="1.10.287.2620:FF:000002">
    <property type="entry name" value="Dynein heavy chain 2, axonemal"/>
    <property type="match status" value="1"/>
</dbReference>
<evidence type="ECO:0000256" key="3">
    <source>
        <dbReference type="ARBA" id="ARBA00022490"/>
    </source>
</evidence>
<dbReference type="GO" id="GO:0007018">
    <property type="term" value="P:microtubule-based movement"/>
    <property type="evidence" value="ECO:0007669"/>
    <property type="project" value="InterPro"/>
</dbReference>
<sequence length="294" mass="33592">MTSLLRKISNDIIRRCCAKISLHEIFFGNTQASIQSLQDSVACGEQWKQTYMKIARRADELEVLGHLKDKVLHVKHIIPVLQDLRNPALRSRHWEQLVDEIGKSFDPASPQSTLDLVMELGLDQCSESIGIMSGAATKELSIEEGLQGIKDAWQSLELDIIGYKDKYYKVRSTDAIFELLEDNQVTLSSMKASKYYVAFSTLIDFWERTLSKVVEIIDVLLQVQKQWMYLEYIFVGAEDIRKQLPKESAVFDLVNNRWKDILSGLNANKNLAHAVETPGLLELLQDMFVKLEKV</sequence>
<dbReference type="GO" id="GO:0005524">
    <property type="term" value="F:ATP binding"/>
    <property type="evidence" value="ECO:0007669"/>
    <property type="project" value="UniProtKB-KW"/>
</dbReference>
<dbReference type="GO" id="GO:0051959">
    <property type="term" value="F:dynein light intermediate chain binding"/>
    <property type="evidence" value="ECO:0007669"/>
    <property type="project" value="InterPro"/>
</dbReference>
<reference evidence="14 15" key="1">
    <citation type="submission" date="2009-11" db="EMBL/GenBank/DDBJ databases">
        <title>Annotation of Allomyces macrogynus ATCC 38327.</title>
        <authorList>
            <consortium name="The Broad Institute Genome Sequencing Platform"/>
            <person name="Russ C."/>
            <person name="Cuomo C."/>
            <person name="Burger G."/>
            <person name="Gray M.W."/>
            <person name="Holland P.W.H."/>
            <person name="King N."/>
            <person name="Lang F.B.F."/>
            <person name="Roger A.J."/>
            <person name="Ruiz-Trillo I."/>
            <person name="Young S.K."/>
            <person name="Zeng Q."/>
            <person name="Gargeya S."/>
            <person name="Fitzgerald M."/>
            <person name="Haas B."/>
            <person name="Abouelleil A."/>
            <person name="Alvarado L."/>
            <person name="Arachchi H.M."/>
            <person name="Berlin A."/>
            <person name="Chapman S.B."/>
            <person name="Gearin G."/>
            <person name="Goldberg J."/>
            <person name="Griggs A."/>
            <person name="Gujja S."/>
            <person name="Hansen M."/>
            <person name="Heiman D."/>
            <person name="Howarth C."/>
            <person name="Larimer J."/>
            <person name="Lui A."/>
            <person name="MacDonald P.J.P."/>
            <person name="McCowen C."/>
            <person name="Montmayeur A."/>
            <person name="Murphy C."/>
            <person name="Neiman D."/>
            <person name="Pearson M."/>
            <person name="Priest M."/>
            <person name="Roberts A."/>
            <person name="Saif S."/>
            <person name="Shea T."/>
            <person name="Sisk P."/>
            <person name="Stolte C."/>
            <person name="Sykes S."/>
            <person name="Wortman J."/>
            <person name="Nusbaum C."/>
            <person name="Birren B."/>
        </authorList>
    </citation>
    <scope>NUCLEOTIDE SEQUENCE [LARGE SCALE GENOMIC DNA]</scope>
    <source>
        <strain evidence="14 15">ATCC 38327</strain>
    </source>
</reference>
<dbReference type="Gene3D" id="1.20.140.100">
    <property type="entry name" value="Dynein heavy chain, N-terminal domain 2"/>
    <property type="match status" value="1"/>
</dbReference>
<evidence type="ECO:0000256" key="12">
    <source>
        <dbReference type="ARBA" id="ARBA00023273"/>
    </source>
</evidence>
<evidence type="ECO:0000256" key="8">
    <source>
        <dbReference type="ARBA" id="ARBA00023054"/>
    </source>
</evidence>
<keyword evidence="9" id="KW-0969">Cilium</keyword>
<keyword evidence="7" id="KW-0243">Dynein</keyword>
<evidence type="ECO:0000313" key="15">
    <source>
        <dbReference type="Proteomes" id="UP000054350"/>
    </source>
</evidence>
<keyword evidence="5" id="KW-0547">Nucleotide-binding</keyword>
<evidence type="ECO:0000259" key="13">
    <source>
        <dbReference type="Pfam" id="PF08393"/>
    </source>
</evidence>